<dbReference type="InterPro" id="IPR013767">
    <property type="entry name" value="PAS_fold"/>
</dbReference>
<dbReference type="InterPro" id="IPR052155">
    <property type="entry name" value="Biofilm_reg_signaling"/>
</dbReference>
<name>Q13JC7_PARXL</name>
<gene>
    <name evidence="4" type="ORF">Bxe_B0124</name>
</gene>
<feature type="domain" description="PAS" evidence="2">
    <location>
        <begin position="399"/>
        <end position="443"/>
    </location>
</feature>
<evidence type="ECO:0000259" key="3">
    <source>
        <dbReference type="PROSITE" id="PS50113"/>
    </source>
</evidence>
<dbReference type="KEGG" id="bxb:DR64_5475"/>
<dbReference type="InterPro" id="IPR035965">
    <property type="entry name" value="PAS-like_dom_sf"/>
</dbReference>
<feature type="domain" description="PAC" evidence="3">
    <location>
        <begin position="347"/>
        <end position="398"/>
    </location>
</feature>
<feature type="transmembrane region" description="Helical" evidence="1">
    <location>
        <begin position="190"/>
        <end position="212"/>
    </location>
</feature>
<dbReference type="Pfam" id="PF00989">
    <property type="entry name" value="PAS"/>
    <property type="match status" value="1"/>
</dbReference>
<dbReference type="InterPro" id="IPR000014">
    <property type="entry name" value="PAS"/>
</dbReference>
<keyword evidence="1" id="KW-0472">Membrane</keyword>
<keyword evidence="5" id="KW-1185">Reference proteome</keyword>
<dbReference type="Proteomes" id="UP000001817">
    <property type="component" value="Chromosome 2"/>
</dbReference>
<dbReference type="PROSITE" id="PS50112">
    <property type="entry name" value="PAS"/>
    <property type="match status" value="2"/>
</dbReference>
<reference evidence="4 5" key="1">
    <citation type="journal article" date="2006" name="Proc. Natl. Acad. Sci. U.S.A.">
        <title>Burkholderia xenovorans LB400 harbors a multi-replicon, 9.73-Mbp genome shaped for versatility.</title>
        <authorList>
            <person name="Chain P.S."/>
            <person name="Denef V.J."/>
            <person name="Konstantinidis K.T."/>
            <person name="Vergez L.M."/>
            <person name="Agullo L."/>
            <person name="Reyes V.L."/>
            <person name="Hauser L."/>
            <person name="Cordova M."/>
            <person name="Gomez L."/>
            <person name="Gonzalez M."/>
            <person name="Land M."/>
            <person name="Lao V."/>
            <person name="Larimer F."/>
            <person name="LiPuma J.J."/>
            <person name="Mahenthiralingam E."/>
            <person name="Malfatti S.A."/>
            <person name="Marx C.J."/>
            <person name="Parnell J.J."/>
            <person name="Ramette A."/>
            <person name="Richardson P."/>
            <person name="Seeger M."/>
            <person name="Smith D."/>
            <person name="Spilker T."/>
            <person name="Sul W.J."/>
            <person name="Tsoi T.V."/>
            <person name="Ulrich L.E."/>
            <person name="Zhulin I.B."/>
            <person name="Tiedje J.M."/>
        </authorList>
    </citation>
    <scope>NUCLEOTIDE SEQUENCE [LARGE SCALE GENOMIC DNA]</scope>
    <source>
        <strain evidence="4 5">LB400</strain>
    </source>
</reference>
<evidence type="ECO:0000313" key="5">
    <source>
        <dbReference type="Proteomes" id="UP000001817"/>
    </source>
</evidence>
<dbReference type="eggNOG" id="COG3829">
    <property type="taxonomic scope" value="Bacteria"/>
</dbReference>
<evidence type="ECO:0000256" key="1">
    <source>
        <dbReference type="SAM" id="Phobius"/>
    </source>
</evidence>
<dbReference type="RefSeq" id="WP_011493076.1">
    <property type="nucleotide sequence ID" value="NC_007952.1"/>
</dbReference>
<dbReference type="KEGG" id="bxe:Bxe_B0124"/>
<dbReference type="InterPro" id="IPR000700">
    <property type="entry name" value="PAS-assoc_C"/>
</dbReference>
<dbReference type="PATRIC" id="fig|266265.5.peg.7668"/>
<dbReference type="PANTHER" id="PTHR44757">
    <property type="entry name" value="DIGUANYLATE CYCLASE DGCP"/>
    <property type="match status" value="1"/>
</dbReference>
<dbReference type="AlphaFoldDB" id="Q13JC7"/>
<dbReference type="SUPFAM" id="SSF55785">
    <property type="entry name" value="PYP-like sensor domain (PAS domain)"/>
    <property type="match status" value="2"/>
</dbReference>
<dbReference type="OrthoDB" id="9808408at2"/>
<dbReference type="CDD" id="cd00130">
    <property type="entry name" value="PAS"/>
    <property type="match status" value="2"/>
</dbReference>
<protein>
    <submittedName>
        <fullName evidence="4">PAS/PAC sensor protein</fullName>
    </submittedName>
</protein>
<dbReference type="Pfam" id="PF13426">
    <property type="entry name" value="PAS_9"/>
    <property type="match status" value="1"/>
</dbReference>
<feature type="domain" description="PAS" evidence="2">
    <location>
        <begin position="274"/>
        <end position="344"/>
    </location>
</feature>
<dbReference type="Gene3D" id="3.30.450.20">
    <property type="entry name" value="PAS domain"/>
    <property type="match status" value="2"/>
</dbReference>
<organism evidence="4 5">
    <name type="scientific">Paraburkholderia xenovorans (strain LB400)</name>
    <dbReference type="NCBI Taxonomy" id="266265"/>
    <lineage>
        <taxon>Bacteria</taxon>
        <taxon>Pseudomonadati</taxon>
        <taxon>Pseudomonadota</taxon>
        <taxon>Betaproteobacteria</taxon>
        <taxon>Burkholderiales</taxon>
        <taxon>Burkholderiaceae</taxon>
        <taxon>Paraburkholderia</taxon>
    </lineage>
</organism>
<dbReference type="STRING" id="266265.Bxe_B0124"/>
<dbReference type="EMBL" id="CP000271">
    <property type="protein sequence ID" value="ABE35812.1"/>
    <property type="molecule type" value="Genomic_DNA"/>
</dbReference>
<dbReference type="NCBIfam" id="TIGR00229">
    <property type="entry name" value="sensory_box"/>
    <property type="match status" value="2"/>
</dbReference>
<dbReference type="SMART" id="SM00091">
    <property type="entry name" value="PAS"/>
    <property type="match status" value="2"/>
</dbReference>
<evidence type="ECO:0000313" key="4">
    <source>
        <dbReference type="EMBL" id="ABE35812.1"/>
    </source>
</evidence>
<keyword evidence="1" id="KW-0812">Transmembrane</keyword>
<sequence>MFQKNLKIGTLLGLGFIAVIVLLIALGASSLHAVSSEYDYVLQSRDKWARRIQIGLQIQATLYLMQVHEYRIAAATTPSEIEATTVSLGRVMAAYQREAAHYKRLDPSPPPEEEATWSDMQRLMSMYMYIVNDRWISSDTNIRNEITSGVDGSSARTLKQIVDDAQRLVDLNLEDGKRQQLAAQRVYSRAAIFVGALIAAAIAIAAALVLIIRRGLLTQLGGEPRDLVVLASGIANGNLQVEFELKPGDQTSLKWALRIMRDQLVAVLKENKDAAFRYRALYERTPVMLFSVDQNGRLRNVSDQWLATTGYGREEVLGRYVGDFYMPGEGNPTRQALTDLLHTGRISDVERRVACKDGSRIDVLLSASATRDPDGNLVSLSSWQDVTERNRIKAELVSGRERLRVTLDSIGDGVIAIDHHGRVEYLNPAAETLTGWRGEQARGLPLDKVFCRASNKMRAARQSG</sequence>
<dbReference type="GO" id="GO:0006355">
    <property type="term" value="P:regulation of DNA-templated transcription"/>
    <property type="evidence" value="ECO:0007669"/>
    <property type="project" value="InterPro"/>
</dbReference>
<keyword evidence="1" id="KW-1133">Transmembrane helix</keyword>
<dbReference type="SMART" id="SM00086">
    <property type="entry name" value="PAC"/>
    <property type="match status" value="1"/>
</dbReference>
<dbReference type="eggNOG" id="COG0840">
    <property type="taxonomic scope" value="Bacteria"/>
</dbReference>
<proteinExistence type="predicted"/>
<dbReference type="PROSITE" id="PS50113">
    <property type="entry name" value="PAC"/>
    <property type="match status" value="1"/>
</dbReference>
<evidence type="ECO:0000259" key="2">
    <source>
        <dbReference type="PROSITE" id="PS50112"/>
    </source>
</evidence>
<dbReference type="InterPro" id="IPR001610">
    <property type="entry name" value="PAC"/>
</dbReference>
<dbReference type="PANTHER" id="PTHR44757:SF2">
    <property type="entry name" value="BIOFILM ARCHITECTURE MAINTENANCE PROTEIN MBAA"/>
    <property type="match status" value="1"/>
</dbReference>
<accession>Q13JC7</accession>